<dbReference type="Proteomes" id="UP000291469">
    <property type="component" value="Chromosome"/>
</dbReference>
<dbReference type="InterPro" id="IPR028098">
    <property type="entry name" value="Glyco_trans_4-like_N"/>
</dbReference>
<evidence type="ECO:0000313" key="5">
    <source>
        <dbReference type="Proteomes" id="UP000291469"/>
    </source>
</evidence>
<dbReference type="KEGG" id="erz:ER308_00580"/>
<dbReference type="GO" id="GO:1901137">
    <property type="term" value="P:carbohydrate derivative biosynthetic process"/>
    <property type="evidence" value="ECO:0007669"/>
    <property type="project" value="UniProtKB-ARBA"/>
</dbReference>
<dbReference type="Pfam" id="PF13439">
    <property type="entry name" value="Glyco_transf_4"/>
    <property type="match status" value="1"/>
</dbReference>
<gene>
    <name evidence="4" type="ORF">ER308_00580</name>
</gene>
<dbReference type="Gene3D" id="3.40.50.2000">
    <property type="entry name" value="Glycogen Phosphorylase B"/>
    <property type="match status" value="2"/>
</dbReference>
<dbReference type="PANTHER" id="PTHR45947:SF3">
    <property type="entry name" value="SULFOQUINOVOSYL TRANSFERASE SQD2"/>
    <property type="match status" value="1"/>
</dbReference>
<dbReference type="OrthoDB" id="9808602at2"/>
<dbReference type="InterPro" id="IPR050194">
    <property type="entry name" value="Glycosyltransferase_grp1"/>
</dbReference>
<dbReference type="CDD" id="cd03801">
    <property type="entry name" value="GT4_PimA-like"/>
    <property type="match status" value="1"/>
</dbReference>
<keyword evidence="5" id="KW-1185">Reference proteome</keyword>
<keyword evidence="1" id="KW-0328">Glycosyltransferase</keyword>
<dbReference type="PANTHER" id="PTHR45947">
    <property type="entry name" value="SULFOQUINOVOSYL TRANSFERASE SQD2"/>
    <property type="match status" value="1"/>
</dbReference>
<reference evidence="4 5" key="1">
    <citation type="submission" date="2019-01" db="EMBL/GenBank/DDBJ databases">
        <title>Egibacter rhizosphaerae EGI 80759T.</title>
        <authorList>
            <person name="Chen D.-D."/>
            <person name="Tian Y."/>
            <person name="Jiao J.-Y."/>
            <person name="Zhang X.-T."/>
            <person name="Zhang Y.-G."/>
            <person name="Zhang Y."/>
            <person name="Xiao M."/>
            <person name="Shu W.-S."/>
            <person name="Li W.-J."/>
        </authorList>
    </citation>
    <scope>NUCLEOTIDE SEQUENCE [LARGE SCALE GENOMIC DNA]</scope>
    <source>
        <strain evidence="4 5">EGI 80759</strain>
    </source>
</reference>
<dbReference type="SUPFAM" id="SSF53756">
    <property type="entry name" value="UDP-Glycosyltransferase/glycogen phosphorylase"/>
    <property type="match status" value="1"/>
</dbReference>
<organism evidence="4 5">
    <name type="scientific">Egibacter rhizosphaerae</name>
    <dbReference type="NCBI Taxonomy" id="1670831"/>
    <lineage>
        <taxon>Bacteria</taxon>
        <taxon>Bacillati</taxon>
        <taxon>Actinomycetota</taxon>
        <taxon>Nitriliruptoria</taxon>
        <taxon>Egibacterales</taxon>
        <taxon>Egibacteraceae</taxon>
        <taxon>Egibacter</taxon>
    </lineage>
</organism>
<dbReference type="EMBL" id="CP036402">
    <property type="protein sequence ID" value="QBI18215.1"/>
    <property type="molecule type" value="Genomic_DNA"/>
</dbReference>
<dbReference type="GO" id="GO:0016758">
    <property type="term" value="F:hexosyltransferase activity"/>
    <property type="evidence" value="ECO:0007669"/>
    <property type="project" value="TreeGrafter"/>
</dbReference>
<accession>A0A411YAJ0</accession>
<sequence length="381" mass="40347">MRTLLVTNDFPPDVGGIQRFAVELATRLPGAAVLAPQHPDAGPHDRDLSVPVWRAPARYLLPEPRTHRALRHAVHRHRADTVLFLSPVPLALLGHALTVPWAVVSHGAEIEIPGRAPIVGGRIRRALRGADGLFAVSEWTADRIRRLVGPGGPPVHLLRNGVDPQRFTPEADGTAVRRRLGLGDAPMILCVGRLVPRKGQDRLLDALPRIRAHAPDARLVLVGDGRLRPRLERAAAALPPGAVVLTGTVTADDLPAFHAAADVFAHPNRDRWGGLEQEGFGIVFLEAQACGTPVVAGASGGSPEALLEGRTGLTVDGADPAAIAAAVGCLVADRERASVMGHAARSFVASEFAWDAIVDRLGRDLATLRTRRLPPGSTASG</sequence>
<keyword evidence="2 4" id="KW-0808">Transferase</keyword>
<protein>
    <submittedName>
        <fullName evidence="4">Glycosyltransferase family 1 protein</fullName>
    </submittedName>
</protein>
<dbReference type="Pfam" id="PF13692">
    <property type="entry name" value="Glyco_trans_1_4"/>
    <property type="match status" value="1"/>
</dbReference>
<evidence type="ECO:0000256" key="1">
    <source>
        <dbReference type="ARBA" id="ARBA00022676"/>
    </source>
</evidence>
<evidence type="ECO:0000313" key="4">
    <source>
        <dbReference type="EMBL" id="QBI18215.1"/>
    </source>
</evidence>
<evidence type="ECO:0000256" key="2">
    <source>
        <dbReference type="ARBA" id="ARBA00022679"/>
    </source>
</evidence>
<dbReference type="AlphaFoldDB" id="A0A411YAJ0"/>
<name>A0A411YAJ0_9ACTN</name>
<feature type="domain" description="Glycosyltransferase subfamily 4-like N-terminal" evidence="3">
    <location>
        <begin position="14"/>
        <end position="166"/>
    </location>
</feature>
<proteinExistence type="predicted"/>
<dbReference type="RefSeq" id="WP_131153213.1">
    <property type="nucleotide sequence ID" value="NZ_CP036402.1"/>
</dbReference>
<evidence type="ECO:0000259" key="3">
    <source>
        <dbReference type="Pfam" id="PF13439"/>
    </source>
</evidence>